<dbReference type="EMBL" id="CP002739">
    <property type="protein sequence ID" value="AEF18254.1"/>
    <property type="molecule type" value="Genomic_DNA"/>
</dbReference>
<evidence type="ECO:0000259" key="1">
    <source>
        <dbReference type="PROSITE" id="PS50910"/>
    </source>
</evidence>
<organism evidence="2 3">
    <name type="scientific">Thermoanaerobacterium xylanolyticum (strain ATCC 49914 / DSM 7097 / LX-11)</name>
    <dbReference type="NCBI Taxonomy" id="858215"/>
    <lineage>
        <taxon>Bacteria</taxon>
        <taxon>Bacillati</taxon>
        <taxon>Bacillota</taxon>
        <taxon>Clostridia</taxon>
        <taxon>Thermoanaerobacterales</taxon>
        <taxon>Thermoanaerobacteraceae</taxon>
        <taxon>Thermoanaerobacterium</taxon>
    </lineage>
</organism>
<protein>
    <submittedName>
        <fullName evidence="2">HEPN domain protein</fullName>
    </submittedName>
</protein>
<dbReference type="Pfam" id="PF05168">
    <property type="entry name" value="HEPN"/>
    <property type="match status" value="1"/>
</dbReference>
<sequence>MKENYDEYKQWLNYAEDDYKAANELLKAKLYNVVCFYSQQSIEKYLKAYLIYNGINPPRVHHLITLIRIINKFSDAFDEFIDDVKTVDMYYIPSRYPDAPIGSLPDGMPNEDDAKKALEVAANIRKRIKEIIR</sequence>
<dbReference type="AlphaFoldDB" id="F6BLC1"/>
<gene>
    <name evidence="2" type="ordered locus">Thexy_2252</name>
</gene>
<dbReference type="HOGENOM" id="CLU_123170_0_1_9"/>
<dbReference type="Gene3D" id="1.20.120.330">
    <property type="entry name" value="Nucleotidyltransferases domain 2"/>
    <property type="match status" value="1"/>
</dbReference>
<dbReference type="RefSeq" id="WP_013788980.1">
    <property type="nucleotide sequence ID" value="NC_015555.1"/>
</dbReference>
<feature type="domain" description="HEPN" evidence="1">
    <location>
        <begin position="12"/>
        <end position="124"/>
    </location>
</feature>
<dbReference type="SMART" id="SM00748">
    <property type="entry name" value="HEPN"/>
    <property type="match status" value="1"/>
</dbReference>
<dbReference type="InterPro" id="IPR007842">
    <property type="entry name" value="HEPN_dom"/>
</dbReference>
<dbReference type="PROSITE" id="PS50910">
    <property type="entry name" value="HEPN"/>
    <property type="match status" value="1"/>
</dbReference>
<evidence type="ECO:0000313" key="2">
    <source>
        <dbReference type="EMBL" id="AEF18254.1"/>
    </source>
</evidence>
<reference evidence="2" key="1">
    <citation type="submission" date="2011-05" db="EMBL/GenBank/DDBJ databases">
        <title>Complete sequence of Thermoanaerobacterium xylanolyticum LX-11.</title>
        <authorList>
            <consortium name="US DOE Joint Genome Institute"/>
            <person name="Lucas S."/>
            <person name="Han J."/>
            <person name="Lapidus A."/>
            <person name="Cheng J.-F."/>
            <person name="Goodwin L."/>
            <person name="Pitluck S."/>
            <person name="Peters L."/>
            <person name="Mikhailova N."/>
            <person name="Lu M."/>
            <person name="Han C."/>
            <person name="Tapia R."/>
            <person name="Land M."/>
            <person name="Hauser L."/>
            <person name="Kyrpides N."/>
            <person name="Ivanova N."/>
            <person name="Pagani I."/>
            <person name="Hemme C."/>
            <person name="Woyke T."/>
        </authorList>
    </citation>
    <scope>NUCLEOTIDE SEQUENCE</scope>
    <source>
        <strain evidence="2">LX-11</strain>
    </source>
</reference>
<dbReference type="Proteomes" id="UP000007239">
    <property type="component" value="Chromosome"/>
</dbReference>
<name>F6BLC1_THEXL</name>
<keyword evidence="3" id="KW-1185">Reference proteome</keyword>
<accession>F6BLC1</accession>
<proteinExistence type="predicted"/>
<evidence type="ECO:0000313" key="3">
    <source>
        <dbReference type="Proteomes" id="UP000007239"/>
    </source>
</evidence>
<dbReference type="SUPFAM" id="SSF81593">
    <property type="entry name" value="Nucleotidyltransferase substrate binding subunit/domain"/>
    <property type="match status" value="1"/>
</dbReference>
<dbReference type="STRING" id="858215.Thexy_2252"/>
<dbReference type="KEGG" id="txy:Thexy_2252"/>
<dbReference type="eggNOG" id="COG2250">
    <property type="taxonomic scope" value="Bacteria"/>
</dbReference>